<keyword evidence="2" id="KW-1185">Reference proteome</keyword>
<dbReference type="Proteomes" id="UP001367508">
    <property type="component" value="Unassembled WGS sequence"/>
</dbReference>
<name>A0AAN9PRL6_CANGL</name>
<dbReference type="EMBL" id="JAYMYQ010000010">
    <property type="protein sequence ID" value="KAK7307083.1"/>
    <property type="molecule type" value="Genomic_DNA"/>
</dbReference>
<sequence length="89" mass="10583">MCLQKKLLRGCWQLTKAEPNNCSLQWLQRKKTRHITHFPTTPHLTSQSQIFVLCQSKKLCKQQSHTQHLNPEKGRFFTSSMTWVRFVLE</sequence>
<evidence type="ECO:0000313" key="2">
    <source>
        <dbReference type="Proteomes" id="UP001367508"/>
    </source>
</evidence>
<dbReference type="AlphaFoldDB" id="A0AAN9PRL6"/>
<organism evidence="1 2">
    <name type="scientific">Canavalia gladiata</name>
    <name type="common">Sword bean</name>
    <name type="synonym">Dolichos gladiatus</name>
    <dbReference type="NCBI Taxonomy" id="3824"/>
    <lineage>
        <taxon>Eukaryota</taxon>
        <taxon>Viridiplantae</taxon>
        <taxon>Streptophyta</taxon>
        <taxon>Embryophyta</taxon>
        <taxon>Tracheophyta</taxon>
        <taxon>Spermatophyta</taxon>
        <taxon>Magnoliopsida</taxon>
        <taxon>eudicotyledons</taxon>
        <taxon>Gunneridae</taxon>
        <taxon>Pentapetalae</taxon>
        <taxon>rosids</taxon>
        <taxon>fabids</taxon>
        <taxon>Fabales</taxon>
        <taxon>Fabaceae</taxon>
        <taxon>Papilionoideae</taxon>
        <taxon>50 kb inversion clade</taxon>
        <taxon>NPAAA clade</taxon>
        <taxon>indigoferoid/millettioid clade</taxon>
        <taxon>Phaseoleae</taxon>
        <taxon>Canavalia</taxon>
    </lineage>
</organism>
<protein>
    <submittedName>
        <fullName evidence="1">Uncharacterized protein</fullName>
    </submittedName>
</protein>
<reference evidence="1 2" key="1">
    <citation type="submission" date="2024-01" db="EMBL/GenBank/DDBJ databases">
        <title>The genomes of 5 underutilized Papilionoideae crops provide insights into root nodulation and disease resistanc.</title>
        <authorList>
            <person name="Jiang F."/>
        </authorList>
    </citation>
    <scope>NUCLEOTIDE SEQUENCE [LARGE SCALE GENOMIC DNA]</scope>
    <source>
        <strain evidence="1">LVBAO_FW01</strain>
        <tissue evidence="1">Leaves</tissue>
    </source>
</reference>
<evidence type="ECO:0000313" key="1">
    <source>
        <dbReference type="EMBL" id="KAK7307083.1"/>
    </source>
</evidence>
<proteinExistence type="predicted"/>
<accession>A0AAN9PRL6</accession>
<comment type="caution">
    <text evidence="1">The sequence shown here is derived from an EMBL/GenBank/DDBJ whole genome shotgun (WGS) entry which is preliminary data.</text>
</comment>
<gene>
    <name evidence="1" type="ORF">VNO77_39829</name>
</gene>